<evidence type="ECO:0000313" key="2">
    <source>
        <dbReference type="Proteomes" id="UP000186406"/>
    </source>
</evidence>
<dbReference type="EMBL" id="FRXO01000011">
    <property type="protein sequence ID" value="SHO67234.1"/>
    <property type="molecule type" value="Genomic_DNA"/>
</dbReference>
<keyword evidence="2" id="KW-1185">Reference proteome</keyword>
<proteinExistence type="predicted"/>
<reference evidence="1 2" key="1">
    <citation type="submission" date="2016-12" db="EMBL/GenBank/DDBJ databases">
        <authorList>
            <person name="Song W.-J."/>
            <person name="Kurnit D.M."/>
        </authorList>
    </citation>
    <scope>NUCLEOTIDE SEQUENCE [LARGE SCALE GENOMIC DNA]</scope>
    <source>
        <strain evidence="1 2">DSM 19599</strain>
    </source>
</reference>
<sequence>MQPSNTTRFEAVDTDGKPMQFTVGTEIMDYIEPARTFGREDLADLSAKGRFQPRVIAIPDQRQQPLAPMVLTLGNRNRLSLVRRTAGGAAESASWESIDLSAGLATMADGPVQAFGAAWTEDDRMTVAVAVGTGDGGRQSHVFVAYDLDSRTTDWSAISWVDYGRRGGLAVDAIRVLRDGRGVWTVVLSAGDDRQNAYLIRSDLPRSFADGALVFSVATDLERISDFQVGGLERRGVLHVLGAATRRGEGTLFARPLPLLVQAGNPETTSVYTFRCPDGAKVLALGLDRPAVGADLYIGGNGVHRIPATQFLYQEDADIEMVISPSIADRVQRLLVTESPDGAATAWALLEDGRLVTVPRAGPNADWGTPLVLRDDVVEIAPTHGDGALTGSVLVVYGRGRAAHLWRDAAGIWQEMDISVADPQEAAAITCFATNLGVCDGAGVPLPAVRVRVRASVPSCLVINGRSYAVGPDRAATVTTGLQGSVTIFNRAVSFSPATYRIEVDGLAASLDINPGAALYRRFGTITAEDLRKAKDGSGTGYLLGDDYRSGGQTAAVDSFVTALRQAATLATATDGAVPGVRLVKADAPFSSEISAAALPDGYGWGVAGDGKGGLQTVTGRDAVHLSVEAASGGAAFQRLGSSLSDLFEGLWNNIKDAVSFVVRKVGDVVEFVCTIAGKVKSFVLSTLEEIGGFFKWAWGGIKTGVEKAWNFLKFLFDWDDIIAVRNKLADMIDADLVAIRRQVLNLKTVVGPAFDTALSAIRAKGAEFGVRPSDRSVLAPGAGTIARAQKPGGVKDEVLGGGPGAWVMDQLSSLGRQIIDIELPPSDESADIFTRLAEEQLENLAALSKDLGRDFSEIFGDRGFSLADLDVEKIQKIVIAVCIRIAEAATAAMKSVVLALIDVLAGLIGAFRDILFMRIRVPFIAKLIKLATGKTVDVSARLIDIALLPPAILTTVTYKIVFGQAPIGEVVKGTLPAVNIPTAQSGDLVNKLWFIKDVGATYASFVSIMLDAPAALTPVPAQQLATKLQWFSWGLGFVGHIAGTNPLTNSKATPGLTRSCQELIFVAGLIQYGVRYEKLKTVMTPPAYQSFVMIQAGVESVCYGLQLFTAIVGYVADDDSRDGLALVQFCGRTASQGVMQACRLVEEPETKSSMIVGAMAANLFLNLGVGVYRQAVAHRSGGQ</sequence>
<evidence type="ECO:0000313" key="1">
    <source>
        <dbReference type="EMBL" id="SHO67234.1"/>
    </source>
</evidence>
<accession>A0A1M7ZQQ4</accession>
<dbReference type="AlphaFoldDB" id="A0A1M7ZQQ4"/>
<organism evidence="1 2">
    <name type="scientific">Pseudoxanthobacter soli DSM 19599</name>
    <dbReference type="NCBI Taxonomy" id="1123029"/>
    <lineage>
        <taxon>Bacteria</taxon>
        <taxon>Pseudomonadati</taxon>
        <taxon>Pseudomonadota</taxon>
        <taxon>Alphaproteobacteria</taxon>
        <taxon>Hyphomicrobiales</taxon>
        <taxon>Segnochrobactraceae</taxon>
        <taxon>Pseudoxanthobacter</taxon>
    </lineage>
</organism>
<gene>
    <name evidence="1" type="ORF">SAMN02745172_03907</name>
</gene>
<dbReference type="STRING" id="1123029.SAMN02745172_03907"/>
<name>A0A1M7ZQQ4_9HYPH</name>
<protein>
    <submittedName>
        <fullName evidence="1">Uncharacterized protein</fullName>
    </submittedName>
</protein>
<dbReference type="Proteomes" id="UP000186406">
    <property type="component" value="Unassembled WGS sequence"/>
</dbReference>